<dbReference type="GO" id="GO:0061631">
    <property type="term" value="F:ubiquitin conjugating enzyme activity"/>
    <property type="evidence" value="ECO:0007669"/>
    <property type="project" value="UniProtKB-EC"/>
</dbReference>
<dbReference type="Proteomes" id="UP001195483">
    <property type="component" value="Unassembled WGS sequence"/>
</dbReference>
<dbReference type="AlphaFoldDB" id="A0AAE0S4V6"/>
<accession>A0AAE0S4V6</accession>
<comment type="caution">
    <text evidence="9">The sequence shown here is derived from an EMBL/GenBank/DDBJ whole genome shotgun (WGS) entry which is preliminary data.</text>
</comment>
<keyword evidence="5" id="KW-0547">Nucleotide-binding</keyword>
<keyword evidence="7" id="KW-0067">ATP-binding</keyword>
<evidence type="ECO:0000256" key="6">
    <source>
        <dbReference type="ARBA" id="ARBA00022786"/>
    </source>
</evidence>
<dbReference type="InterPro" id="IPR016135">
    <property type="entry name" value="UBQ-conjugating_enzyme/RWD"/>
</dbReference>
<reference evidence="9" key="3">
    <citation type="submission" date="2023-05" db="EMBL/GenBank/DDBJ databases">
        <authorList>
            <person name="Smith C.H."/>
        </authorList>
    </citation>
    <scope>NUCLEOTIDE SEQUENCE</scope>
    <source>
        <strain evidence="9">CHS0354</strain>
        <tissue evidence="9">Mantle</tissue>
    </source>
</reference>
<dbReference type="PROSITE" id="PS50127">
    <property type="entry name" value="UBC_2"/>
    <property type="match status" value="1"/>
</dbReference>
<reference evidence="9" key="1">
    <citation type="journal article" date="2021" name="Genome Biol. Evol.">
        <title>A High-Quality Reference Genome for a Parasitic Bivalve with Doubly Uniparental Inheritance (Bivalvia: Unionida).</title>
        <authorList>
            <person name="Smith C.H."/>
        </authorList>
    </citation>
    <scope>NUCLEOTIDE SEQUENCE</scope>
    <source>
        <strain evidence="9">CHS0354</strain>
    </source>
</reference>
<reference evidence="9" key="2">
    <citation type="journal article" date="2021" name="Genome Biol. Evol.">
        <title>Developing a high-quality reference genome for a parasitic bivalve with doubly uniparental inheritance (Bivalvia: Unionida).</title>
        <authorList>
            <person name="Smith C.H."/>
        </authorList>
    </citation>
    <scope>NUCLEOTIDE SEQUENCE</scope>
    <source>
        <strain evidence="9">CHS0354</strain>
        <tissue evidence="9">Mantle</tissue>
    </source>
</reference>
<evidence type="ECO:0000256" key="7">
    <source>
        <dbReference type="ARBA" id="ARBA00022840"/>
    </source>
</evidence>
<sequence>MCARSVLKRDYRQMIQDPPDGCSASPVSDDDLFQWQAIIVGPPESPYANGVFELKVSFPKEYPFKPPQVTFITPVYHPNIDSSGRIGLNILRGDWFPYIRLHTVLLSIMAFLADPDPNEPLVPQIAQQYISDRREYDNTAREWTRMCASS</sequence>
<dbReference type="GO" id="GO:0005524">
    <property type="term" value="F:ATP binding"/>
    <property type="evidence" value="ECO:0007669"/>
    <property type="project" value="UniProtKB-KW"/>
</dbReference>
<name>A0AAE0S4V6_9BIVA</name>
<keyword evidence="10" id="KW-1185">Reference proteome</keyword>
<protein>
    <recommendedName>
        <fullName evidence="3">E2 ubiquitin-conjugating enzyme</fullName>
        <ecNumber evidence="3">2.3.2.23</ecNumber>
    </recommendedName>
</protein>
<keyword evidence="4" id="KW-0808">Transferase</keyword>
<dbReference type="Pfam" id="PF00179">
    <property type="entry name" value="UQ_con"/>
    <property type="match status" value="1"/>
</dbReference>
<organism evidence="9 10">
    <name type="scientific">Potamilus streckersoni</name>
    <dbReference type="NCBI Taxonomy" id="2493646"/>
    <lineage>
        <taxon>Eukaryota</taxon>
        <taxon>Metazoa</taxon>
        <taxon>Spiralia</taxon>
        <taxon>Lophotrochozoa</taxon>
        <taxon>Mollusca</taxon>
        <taxon>Bivalvia</taxon>
        <taxon>Autobranchia</taxon>
        <taxon>Heteroconchia</taxon>
        <taxon>Palaeoheterodonta</taxon>
        <taxon>Unionida</taxon>
        <taxon>Unionoidea</taxon>
        <taxon>Unionidae</taxon>
        <taxon>Ambleminae</taxon>
        <taxon>Lampsilini</taxon>
        <taxon>Potamilus</taxon>
    </lineage>
</organism>
<dbReference type="SUPFAM" id="SSF54495">
    <property type="entry name" value="UBC-like"/>
    <property type="match status" value="1"/>
</dbReference>
<comment type="catalytic activity">
    <reaction evidence="1">
        <text>S-ubiquitinyl-[E1 ubiquitin-activating enzyme]-L-cysteine + [E2 ubiquitin-conjugating enzyme]-L-cysteine = [E1 ubiquitin-activating enzyme]-L-cysteine + S-ubiquitinyl-[E2 ubiquitin-conjugating enzyme]-L-cysteine.</text>
        <dbReference type="EC" id="2.3.2.23"/>
    </reaction>
</comment>
<proteinExistence type="predicted"/>
<evidence type="ECO:0000256" key="3">
    <source>
        <dbReference type="ARBA" id="ARBA00012486"/>
    </source>
</evidence>
<dbReference type="Gene3D" id="3.10.110.10">
    <property type="entry name" value="Ubiquitin Conjugating Enzyme"/>
    <property type="match status" value="1"/>
</dbReference>
<dbReference type="InterPro" id="IPR000608">
    <property type="entry name" value="UBC"/>
</dbReference>
<evidence type="ECO:0000256" key="5">
    <source>
        <dbReference type="ARBA" id="ARBA00022741"/>
    </source>
</evidence>
<evidence type="ECO:0000259" key="8">
    <source>
        <dbReference type="PROSITE" id="PS50127"/>
    </source>
</evidence>
<evidence type="ECO:0000313" key="9">
    <source>
        <dbReference type="EMBL" id="KAK3585184.1"/>
    </source>
</evidence>
<dbReference type="EC" id="2.3.2.23" evidence="3"/>
<dbReference type="SMART" id="SM00212">
    <property type="entry name" value="UBCc"/>
    <property type="match status" value="1"/>
</dbReference>
<evidence type="ECO:0000256" key="2">
    <source>
        <dbReference type="ARBA" id="ARBA00004906"/>
    </source>
</evidence>
<keyword evidence="6" id="KW-0833">Ubl conjugation pathway</keyword>
<evidence type="ECO:0000256" key="4">
    <source>
        <dbReference type="ARBA" id="ARBA00022679"/>
    </source>
</evidence>
<comment type="pathway">
    <text evidence="2">Protein modification; protein ubiquitination.</text>
</comment>
<dbReference type="PANTHER" id="PTHR24068">
    <property type="entry name" value="UBIQUITIN-CONJUGATING ENZYME E2"/>
    <property type="match status" value="1"/>
</dbReference>
<feature type="domain" description="UBC core" evidence="8">
    <location>
        <begin position="2"/>
        <end position="149"/>
    </location>
</feature>
<dbReference type="FunFam" id="3.10.110.10:FF:000101">
    <property type="entry name" value="Ubiquitin-conjugating enzyme E2 D2"/>
    <property type="match status" value="1"/>
</dbReference>
<gene>
    <name evidence="9" type="ORF">CHS0354_001819</name>
</gene>
<evidence type="ECO:0000256" key="1">
    <source>
        <dbReference type="ARBA" id="ARBA00000485"/>
    </source>
</evidence>
<evidence type="ECO:0000313" key="10">
    <source>
        <dbReference type="Proteomes" id="UP001195483"/>
    </source>
</evidence>
<dbReference type="EMBL" id="JAEAOA010000170">
    <property type="protein sequence ID" value="KAK3585184.1"/>
    <property type="molecule type" value="Genomic_DNA"/>
</dbReference>